<dbReference type="GO" id="GO:0005737">
    <property type="term" value="C:cytoplasm"/>
    <property type="evidence" value="ECO:0007669"/>
    <property type="project" value="TreeGrafter"/>
</dbReference>
<evidence type="ECO:0000313" key="1">
    <source>
        <dbReference type="EMBL" id="SIS37283.1"/>
    </source>
</evidence>
<dbReference type="PANTHER" id="PTHR48100:SF1">
    <property type="entry name" value="HISTIDINE PHOSPHATASE FAMILY PROTEIN-RELATED"/>
    <property type="match status" value="1"/>
</dbReference>
<dbReference type="InterPro" id="IPR029033">
    <property type="entry name" value="His_PPase_superfam"/>
</dbReference>
<dbReference type="PANTHER" id="PTHR48100">
    <property type="entry name" value="BROAD-SPECIFICITY PHOSPHATASE YOR283W-RELATED"/>
    <property type="match status" value="1"/>
</dbReference>
<sequence>MERVLIIRHAEAEGQHRDSPLSHRGLKKTSKLVEVLNEHHCCEVIFSSPFLRAIETIKPFAEQHELPIHTDERLKERILSETPLEDWEAFIEDSFHDRELKFGDGESSREAKERVTSFLAELDSYTYPLVVTHGELLVYILEYFGKDVSFEDWLNFSYPDAFLLEKSGDTWNFNRIWYN</sequence>
<dbReference type="OrthoDB" id="512570at2"/>
<dbReference type="AlphaFoldDB" id="A0A1N7IJL5"/>
<dbReference type="RefSeq" id="WP_076556553.1">
    <property type="nucleotide sequence ID" value="NZ_FTOC01000001.1"/>
</dbReference>
<dbReference type="Gene3D" id="3.40.50.1240">
    <property type="entry name" value="Phosphoglycerate mutase-like"/>
    <property type="match status" value="1"/>
</dbReference>
<dbReference type="EMBL" id="FTOC01000001">
    <property type="protein sequence ID" value="SIS37283.1"/>
    <property type="molecule type" value="Genomic_DNA"/>
</dbReference>
<dbReference type="STRING" id="570947.SAMN05421687_101291"/>
<dbReference type="SUPFAM" id="SSF53254">
    <property type="entry name" value="Phosphoglycerate mutase-like"/>
    <property type="match status" value="1"/>
</dbReference>
<name>A0A1N7IJL5_9BACI</name>
<gene>
    <name evidence="1" type="ORF">SAMN05421687_101291</name>
</gene>
<protein>
    <submittedName>
        <fullName evidence="1">2,3-bisphosphoglycerate-dependent phosphoglycerate mutase</fullName>
    </submittedName>
</protein>
<dbReference type="CDD" id="cd07067">
    <property type="entry name" value="HP_PGM_like"/>
    <property type="match status" value="1"/>
</dbReference>
<proteinExistence type="predicted"/>
<dbReference type="SMART" id="SM00855">
    <property type="entry name" value="PGAM"/>
    <property type="match status" value="1"/>
</dbReference>
<accession>A0A1N7IJL5</accession>
<dbReference type="Pfam" id="PF00300">
    <property type="entry name" value="His_Phos_1"/>
    <property type="match status" value="1"/>
</dbReference>
<dbReference type="Proteomes" id="UP000187608">
    <property type="component" value="Unassembled WGS sequence"/>
</dbReference>
<evidence type="ECO:0000313" key="2">
    <source>
        <dbReference type="Proteomes" id="UP000187608"/>
    </source>
</evidence>
<dbReference type="InterPro" id="IPR050275">
    <property type="entry name" value="PGM_Phosphatase"/>
</dbReference>
<organism evidence="1 2">
    <name type="scientific">Salimicrobium flavidum</name>
    <dbReference type="NCBI Taxonomy" id="570947"/>
    <lineage>
        <taxon>Bacteria</taxon>
        <taxon>Bacillati</taxon>
        <taxon>Bacillota</taxon>
        <taxon>Bacilli</taxon>
        <taxon>Bacillales</taxon>
        <taxon>Bacillaceae</taxon>
        <taxon>Salimicrobium</taxon>
    </lineage>
</organism>
<dbReference type="InterPro" id="IPR013078">
    <property type="entry name" value="His_Pase_superF_clade-1"/>
</dbReference>
<reference evidence="2" key="1">
    <citation type="submission" date="2017-01" db="EMBL/GenBank/DDBJ databases">
        <authorList>
            <person name="Varghese N."/>
            <person name="Submissions S."/>
        </authorList>
    </citation>
    <scope>NUCLEOTIDE SEQUENCE [LARGE SCALE GENOMIC DNA]</scope>
    <source>
        <strain evidence="2">DSM 23127</strain>
    </source>
</reference>
<keyword evidence="2" id="KW-1185">Reference proteome</keyword>
<dbReference type="GO" id="GO:0016791">
    <property type="term" value="F:phosphatase activity"/>
    <property type="evidence" value="ECO:0007669"/>
    <property type="project" value="TreeGrafter"/>
</dbReference>